<dbReference type="STRING" id="1193182.BN11_1440015"/>
<evidence type="ECO:0000313" key="4">
    <source>
        <dbReference type="Proteomes" id="UP000035763"/>
    </source>
</evidence>
<dbReference type="InterPro" id="IPR007159">
    <property type="entry name" value="SpoVT-AbrB_dom"/>
</dbReference>
<dbReference type="EMBL" id="CAJA01000051">
    <property type="protein sequence ID" value="CCH72211.1"/>
    <property type="molecule type" value="Genomic_DNA"/>
</dbReference>
<evidence type="ECO:0000313" key="3">
    <source>
        <dbReference type="EMBL" id="CCH72211.1"/>
    </source>
</evidence>
<sequence length="81" mass="8884">MSPSTAKISRNGQVSLPAEVRRRWHAERVVVVDRGDYVIVRPVPDDILAAVSGAHAGPGPATRSGRADERAREADRDRSRR</sequence>
<dbReference type="AlphaFoldDB" id="W6JUI4"/>
<proteinExistence type="predicted"/>
<dbReference type="NCBIfam" id="TIGR01439">
    <property type="entry name" value="lp_hng_hel_AbrB"/>
    <property type="match status" value="1"/>
</dbReference>
<reference evidence="3 4" key="1">
    <citation type="journal article" date="2013" name="ISME J.">
        <title>A metabolic model for members of the genus Tetrasphaera involved in enhanced biological phosphorus removal.</title>
        <authorList>
            <person name="Kristiansen R."/>
            <person name="Nguyen H.T.T."/>
            <person name="Saunders A.M."/>
            <person name="Nielsen J.L."/>
            <person name="Wimmer R."/>
            <person name="Le V.Q."/>
            <person name="McIlroy S.J."/>
            <person name="Petrovski S."/>
            <person name="Seviour R.J."/>
            <person name="Calteau A."/>
            <person name="Nielsen K.L."/>
            <person name="Nielsen P.H."/>
        </authorList>
    </citation>
    <scope>NUCLEOTIDE SEQUENCE [LARGE SCALE GENOMIC DNA]</scope>
    <source>
        <strain evidence="3 4">Ben110</strain>
    </source>
</reference>
<dbReference type="Pfam" id="PF04014">
    <property type="entry name" value="MazE_antitoxin"/>
    <property type="match status" value="1"/>
</dbReference>
<feature type="region of interest" description="Disordered" evidence="1">
    <location>
        <begin position="51"/>
        <end position="81"/>
    </location>
</feature>
<feature type="compositionally biased region" description="Basic and acidic residues" evidence="1">
    <location>
        <begin position="65"/>
        <end position="81"/>
    </location>
</feature>
<comment type="caution">
    <text evidence="3">The sequence shown here is derived from an EMBL/GenBank/DDBJ whole genome shotgun (WGS) entry which is preliminary data.</text>
</comment>
<dbReference type="Proteomes" id="UP000035763">
    <property type="component" value="Unassembled WGS sequence"/>
</dbReference>
<name>W6JUI4_9MICO</name>
<protein>
    <recommendedName>
        <fullName evidence="2">SpoVT-AbrB domain-containing protein</fullName>
    </recommendedName>
</protein>
<gene>
    <name evidence="3" type="ORF">BN11_1440015</name>
</gene>
<evidence type="ECO:0000259" key="2">
    <source>
        <dbReference type="SMART" id="SM00966"/>
    </source>
</evidence>
<evidence type="ECO:0000256" key="1">
    <source>
        <dbReference type="SAM" id="MobiDB-lite"/>
    </source>
</evidence>
<keyword evidence="4" id="KW-1185">Reference proteome</keyword>
<feature type="domain" description="SpoVT-AbrB" evidence="2">
    <location>
        <begin position="6"/>
        <end position="48"/>
    </location>
</feature>
<dbReference type="SMART" id="SM00966">
    <property type="entry name" value="SpoVT_AbrB"/>
    <property type="match status" value="1"/>
</dbReference>
<dbReference type="GO" id="GO:0003677">
    <property type="term" value="F:DNA binding"/>
    <property type="evidence" value="ECO:0007669"/>
    <property type="project" value="InterPro"/>
</dbReference>
<accession>W6JUI4</accession>
<dbReference type="SUPFAM" id="SSF89447">
    <property type="entry name" value="AbrB/MazE/MraZ-like"/>
    <property type="match status" value="1"/>
</dbReference>
<organism evidence="3 4">
    <name type="scientific">Nostocoides australiense Ben110</name>
    <dbReference type="NCBI Taxonomy" id="1193182"/>
    <lineage>
        <taxon>Bacteria</taxon>
        <taxon>Bacillati</taxon>
        <taxon>Actinomycetota</taxon>
        <taxon>Actinomycetes</taxon>
        <taxon>Micrococcales</taxon>
        <taxon>Intrasporangiaceae</taxon>
        <taxon>Nostocoides</taxon>
    </lineage>
</organism>
<dbReference type="InterPro" id="IPR037914">
    <property type="entry name" value="SpoVT-AbrB_sf"/>
</dbReference>